<protein>
    <submittedName>
        <fullName evidence="2">Uncharacterized protein</fullName>
    </submittedName>
</protein>
<gene>
    <name evidence="2" type="ORF">MKW94_015742</name>
</gene>
<dbReference type="AlphaFoldDB" id="A0AA41RZA3"/>
<organism evidence="2 3">
    <name type="scientific">Papaver nudicaule</name>
    <name type="common">Iceland poppy</name>
    <dbReference type="NCBI Taxonomy" id="74823"/>
    <lineage>
        <taxon>Eukaryota</taxon>
        <taxon>Viridiplantae</taxon>
        <taxon>Streptophyta</taxon>
        <taxon>Embryophyta</taxon>
        <taxon>Tracheophyta</taxon>
        <taxon>Spermatophyta</taxon>
        <taxon>Magnoliopsida</taxon>
        <taxon>Ranunculales</taxon>
        <taxon>Papaveraceae</taxon>
        <taxon>Papaveroideae</taxon>
        <taxon>Papaver</taxon>
    </lineage>
</organism>
<comment type="caution">
    <text evidence="2">The sequence shown here is derived from an EMBL/GenBank/DDBJ whole genome shotgun (WGS) entry which is preliminary data.</text>
</comment>
<name>A0AA41RZA3_PAPNU</name>
<evidence type="ECO:0000256" key="1">
    <source>
        <dbReference type="SAM" id="MobiDB-lite"/>
    </source>
</evidence>
<sequence length="183" mass="19587">MHKKLAALHKIRKPSTSAGITNEAIISEGYKIVKPTTSMDEGRDDLQGPPPGDSSLIIDGGDLEGDSCAKVVIAVMNKASTSQPARANVAKSTPNCGGHSSSRDSVVCQLCDKPFHTASECYKRFKKGFKTKSRGDLQGPSSGNSPLAILTPSGHPRKMNEQNMAPCFPACSSYSKLWWSLLH</sequence>
<feature type="region of interest" description="Disordered" evidence="1">
    <location>
        <begin position="82"/>
        <end position="101"/>
    </location>
</feature>
<feature type="region of interest" description="Disordered" evidence="1">
    <location>
        <begin position="132"/>
        <end position="156"/>
    </location>
</feature>
<evidence type="ECO:0000313" key="2">
    <source>
        <dbReference type="EMBL" id="MCL7026489.1"/>
    </source>
</evidence>
<reference evidence="2" key="1">
    <citation type="submission" date="2022-03" db="EMBL/GenBank/DDBJ databases">
        <title>A functionally conserved STORR gene fusion in Papaver species that diverged 16.8 million years ago.</title>
        <authorList>
            <person name="Catania T."/>
        </authorList>
    </citation>
    <scope>NUCLEOTIDE SEQUENCE</scope>
    <source>
        <strain evidence="2">S-191538</strain>
    </source>
</reference>
<dbReference type="Proteomes" id="UP001177140">
    <property type="component" value="Unassembled WGS sequence"/>
</dbReference>
<keyword evidence="3" id="KW-1185">Reference proteome</keyword>
<dbReference type="EMBL" id="JAJJMA010057336">
    <property type="protein sequence ID" value="MCL7026489.1"/>
    <property type="molecule type" value="Genomic_DNA"/>
</dbReference>
<accession>A0AA41RZA3</accession>
<evidence type="ECO:0000313" key="3">
    <source>
        <dbReference type="Proteomes" id="UP001177140"/>
    </source>
</evidence>
<proteinExistence type="predicted"/>
<feature type="region of interest" description="Disordered" evidence="1">
    <location>
        <begin position="36"/>
        <end position="59"/>
    </location>
</feature>